<keyword evidence="3" id="KW-1185">Reference proteome</keyword>
<accession>A8HSK4</accession>
<name>A8HSK4_AZOC5</name>
<dbReference type="KEGG" id="azc:AZC_4192"/>
<dbReference type="eggNOG" id="COG0438">
    <property type="taxonomic scope" value="Bacteria"/>
</dbReference>
<reference evidence="2 3" key="6">
    <citation type="journal article" date="2011" name="Appl. Environ. Microbiol.">
        <title>Involvement of the azorhizobial chromosome partition gene (parA) in the onset of bacteroid differentiation during Sesbania rostrata stem nodule development.</title>
        <authorList>
            <person name="Liu CT."/>
            <person name="Lee KB."/>
            <person name="Wang YS."/>
            <person name="Peng MH."/>
            <person name="Lee KT."/>
            <person name="Suzuki S."/>
            <person name="Suzuki T."/>
            <person name="Oyaizu H."/>
        </authorList>
    </citation>
    <scope>NUCLEOTIDE SEQUENCE [LARGE SCALE GENOMIC DNA]</scope>
    <source>
        <strain evidence="3">ATCC 43989 / DSM 5975 / JCM 20966 / LMG 6465 / NBRC 14845 / NCIMB 13405 / ORS 571</strain>
    </source>
</reference>
<dbReference type="SUPFAM" id="SSF53756">
    <property type="entry name" value="UDP-Glycosyltransferase/glycogen phosphorylase"/>
    <property type="match status" value="1"/>
</dbReference>
<dbReference type="CAZy" id="GT4">
    <property type="family name" value="Glycosyltransferase Family 4"/>
</dbReference>
<dbReference type="InterPro" id="IPR001296">
    <property type="entry name" value="Glyco_trans_1"/>
</dbReference>
<reference evidence="2 3" key="5">
    <citation type="journal article" date="2010" name="Appl. Environ. Microbiol.">
        <title>phrR-like gene praR of Azorhizobium caulinodans ORS571 is essential for symbiosis with Sesbania rostrata and is involved in expression of reb genes.</title>
        <authorList>
            <person name="Akiba N."/>
            <person name="Aono T."/>
            <person name="Toyazaki H."/>
            <person name="Sato S."/>
            <person name="Oyaizu H."/>
        </authorList>
    </citation>
    <scope>NUCLEOTIDE SEQUENCE [LARGE SCALE GENOMIC DNA]</scope>
    <source>
        <strain evidence="3">ATCC 43989 / DSM 5975 / JCM 20966 / LMG 6465 / NBRC 14845 / NCIMB 13405 / ORS 571</strain>
    </source>
</reference>
<feature type="domain" description="Glycosyl transferase family 1" evidence="1">
    <location>
        <begin position="180"/>
        <end position="352"/>
    </location>
</feature>
<dbReference type="RefSeq" id="WP_012172712.1">
    <property type="nucleotide sequence ID" value="NC_009937.1"/>
</dbReference>
<dbReference type="Pfam" id="PF00534">
    <property type="entry name" value="Glycos_transf_1"/>
    <property type="match status" value="1"/>
</dbReference>
<reference evidence="3" key="2">
    <citation type="submission" date="2007-04" db="EMBL/GenBank/DDBJ databases">
        <title>Complete genome sequence of the nitrogen-fixing bacterium Azorhizobium caulinodans ORS571.</title>
        <authorList>
            <person name="Lee K.B."/>
            <person name="Backer P.D."/>
            <person name="Aono T."/>
            <person name="Liu C.T."/>
            <person name="Suzuki S."/>
            <person name="Suzuki T."/>
            <person name="Kaneko T."/>
            <person name="Yamada M."/>
            <person name="Tabata S."/>
            <person name="Kupfer D.M."/>
            <person name="Najar F.Z."/>
            <person name="Wiley G.B."/>
            <person name="Roe B."/>
            <person name="Binnewies T."/>
            <person name="Ussery D."/>
            <person name="Vereecke D."/>
            <person name="Gevers D."/>
            <person name="Holsters M."/>
            <person name="Oyaizu H."/>
        </authorList>
    </citation>
    <scope>NUCLEOTIDE SEQUENCE [LARGE SCALE GENOMIC DNA]</scope>
    <source>
        <strain evidence="3">ATCC 43989 / DSM 5975 / JCM 20966 / LMG 6465 / NBRC 14845 / NCIMB 13405 / ORS 571</strain>
    </source>
</reference>
<dbReference type="Proteomes" id="UP000000270">
    <property type="component" value="Chromosome"/>
</dbReference>
<dbReference type="PANTHER" id="PTHR12526">
    <property type="entry name" value="GLYCOSYLTRANSFERASE"/>
    <property type="match status" value="1"/>
</dbReference>
<reference evidence="2 3" key="4">
    <citation type="journal article" date="2009" name="Appl. Environ. Microbiol.">
        <title>Comparative genome-wide transcriptional profiling of Azorhizobium caulinodans ORS571 grown under free-living and symbiotic conditions.</title>
        <authorList>
            <person name="Tsukada S."/>
            <person name="Aono T."/>
            <person name="Akiba N."/>
            <person name="Lee KB."/>
            <person name="Liu CT."/>
            <person name="Toyazaki H."/>
            <person name="Oyaizu H."/>
        </authorList>
    </citation>
    <scope>NUCLEOTIDE SEQUENCE [LARGE SCALE GENOMIC DNA]</scope>
    <source>
        <strain evidence="3">ATCC 43989 / DSM 5975 / JCM 20966 / LMG 6465 / NBRC 14845 / NCIMB 13405 / ORS 571</strain>
    </source>
</reference>
<protein>
    <submittedName>
        <fullName evidence="2">Glycosyltransferase</fullName>
    </submittedName>
</protein>
<dbReference type="EMBL" id="AP009384">
    <property type="protein sequence ID" value="BAF90190.1"/>
    <property type="molecule type" value="Genomic_DNA"/>
</dbReference>
<dbReference type="Gene3D" id="3.40.50.2000">
    <property type="entry name" value="Glycogen Phosphorylase B"/>
    <property type="match status" value="2"/>
</dbReference>
<dbReference type="STRING" id="438753.AZC_4192"/>
<dbReference type="GO" id="GO:0016757">
    <property type="term" value="F:glycosyltransferase activity"/>
    <property type="evidence" value="ECO:0007669"/>
    <property type="project" value="InterPro"/>
</dbReference>
<gene>
    <name evidence="2" type="ordered locus">AZC_4192</name>
</gene>
<dbReference type="PANTHER" id="PTHR12526:SF630">
    <property type="entry name" value="GLYCOSYLTRANSFERASE"/>
    <property type="match status" value="1"/>
</dbReference>
<reference evidence="2 3" key="3">
    <citation type="journal article" date="2008" name="BMC Genomics">
        <title>The genome of the versatile nitrogen fixer Azorhizobium caulinodans ORS571.</title>
        <authorList>
            <person name="Lee KB."/>
            <person name="Backer P.D."/>
            <person name="Aono T."/>
            <person name="Liu CT."/>
            <person name="Suzuki S."/>
            <person name="Suzuki T."/>
            <person name="Kaneko T."/>
            <person name="Yamada M."/>
            <person name="Tabata S."/>
            <person name="Kupfer D.M."/>
            <person name="Najar F.Z."/>
            <person name="Wiley G.B."/>
            <person name="Roe B."/>
            <person name="Binnewies T.T."/>
            <person name="Ussery D.W."/>
            <person name="D'Haeze W."/>
            <person name="Herder J.D."/>
            <person name="Gevers D."/>
            <person name="Vereecke D."/>
            <person name="Holsters M."/>
            <person name="Oyaizu H."/>
        </authorList>
    </citation>
    <scope>NUCLEOTIDE SEQUENCE [LARGE SCALE GENOMIC DNA]</scope>
    <source>
        <strain evidence="3">ATCC 43989 / DSM 5975 / JCM 20966 / LMG 6465 / NBRC 14845 / NCIMB 13405 / ORS 571</strain>
    </source>
</reference>
<proteinExistence type="predicted"/>
<evidence type="ECO:0000313" key="3">
    <source>
        <dbReference type="Proteomes" id="UP000000270"/>
    </source>
</evidence>
<evidence type="ECO:0000313" key="2">
    <source>
        <dbReference type="EMBL" id="BAF90190.1"/>
    </source>
</evidence>
<sequence length="379" mass="40713">MSAPLIAHIIPWTNLAGTELATLRLAEAARRLGYGNVLYLPEGDAAAQLEALCRDHRFDTARFAQPEVSLRRPWPYLAASLAVRADFRRRGVRIVHAGELLGAYFTAFAGRLAGARVISHVRADHPQMNDLDRLLLWPVQHFLYVSKSAMGRQDFPLPPGRGTVLYDAAPPAPPRVDRGAARAHYGLPAEAVVFGMPARVSPQKDHATLIRAMAQVRAAGGNVHVLIVGDTDTDAGHRAQFAVLSELMQETGTGGVVHFAGFEGEMARFYGAIDGLVLSTHTEGFPLVLLEAMSAALPVIATNVGGIPEAVADRETGLLVPHEDAPALAGALLRLAGDAPLRSAFGEAGRQRAESRFGASRFERELASIYARLLEPARP</sequence>
<dbReference type="HOGENOM" id="CLU_009583_14_0_5"/>
<reference evidence="2 3" key="1">
    <citation type="journal article" date="2007" name="Appl. Environ. Microbiol.">
        <title>Rhizobial factors required for stem nodule maturation and maintenance in Sesbania rostrata-Azorhizobium caulinodans ORS571 symbiosis.</title>
        <authorList>
            <person name="Suzuki S."/>
            <person name="Aono T."/>
            <person name="Lee KB."/>
            <person name="Suzuki T."/>
            <person name="Liu CT."/>
            <person name="Miwa H."/>
            <person name="Wakao S."/>
            <person name="Iki T."/>
            <person name="Oyaizu H."/>
        </authorList>
    </citation>
    <scope>NUCLEOTIDE SEQUENCE [LARGE SCALE GENOMIC DNA]</scope>
    <source>
        <strain evidence="3">ATCC 43989 / DSM 5975 / JCM 20966 / LMG 6465 / NBRC 14845 / NCIMB 13405 / ORS 571</strain>
    </source>
</reference>
<evidence type="ECO:0000259" key="1">
    <source>
        <dbReference type="Pfam" id="PF00534"/>
    </source>
</evidence>
<keyword evidence="2" id="KW-0808">Transferase</keyword>
<dbReference type="AlphaFoldDB" id="A8HSK4"/>
<organism evidence="2 3">
    <name type="scientific">Azorhizobium caulinodans (strain ATCC 43989 / DSM 5975 / JCM 20966 / LMG 6465 / NBRC 14845 / NCIMB 13405 / ORS 571)</name>
    <dbReference type="NCBI Taxonomy" id="438753"/>
    <lineage>
        <taxon>Bacteria</taxon>
        <taxon>Pseudomonadati</taxon>
        <taxon>Pseudomonadota</taxon>
        <taxon>Alphaproteobacteria</taxon>
        <taxon>Hyphomicrobiales</taxon>
        <taxon>Xanthobacteraceae</taxon>
        <taxon>Azorhizobium</taxon>
    </lineage>
</organism>